<evidence type="ECO:0000313" key="2">
    <source>
        <dbReference type="Proteomes" id="UP000283090"/>
    </source>
</evidence>
<name>A0A436ZN47_ARTFL</name>
<dbReference type="AlphaFoldDB" id="A0A436ZN47"/>
<protein>
    <submittedName>
        <fullName evidence="1">Uncharacterized protein</fullName>
    </submittedName>
</protein>
<sequence>MAMSYRDNDVKFGNKTSLTLIGGNFIIQDLKISPGQDPENKNVVKQKKKIDADGKMTFPVGRHGTDIVANWWKEHISAQHSTFNHDPSDLNFAFIGKLTLVLDLGDGELETYVFPDIALGQGHSSKSNNWWFGGKSRNHIGDNKVTCEGKSAEHKLLVTFRRGGNSVDEIEIVEVKVVG</sequence>
<dbReference type="Proteomes" id="UP000283090">
    <property type="component" value="Unassembled WGS sequence"/>
</dbReference>
<dbReference type="RefSeq" id="XP_067485830.1">
    <property type="nucleotide sequence ID" value="XM_067637885.1"/>
</dbReference>
<accession>A0A436ZN47</accession>
<dbReference type="EMBL" id="SAEB01000012">
    <property type="protein sequence ID" value="RVD80286.1"/>
    <property type="molecule type" value="Genomic_DNA"/>
</dbReference>
<keyword evidence="2" id="KW-1185">Reference proteome</keyword>
<organism evidence="1 2">
    <name type="scientific">Arthrobotrys flagrans</name>
    <name type="common">Nematode-trapping fungus</name>
    <name type="synonym">Trichothecium flagrans</name>
    <dbReference type="NCBI Taxonomy" id="97331"/>
    <lineage>
        <taxon>Eukaryota</taxon>
        <taxon>Fungi</taxon>
        <taxon>Dikarya</taxon>
        <taxon>Ascomycota</taxon>
        <taxon>Pezizomycotina</taxon>
        <taxon>Orbiliomycetes</taxon>
        <taxon>Orbiliales</taxon>
        <taxon>Orbiliaceae</taxon>
        <taxon>Arthrobotrys</taxon>
    </lineage>
</organism>
<comment type="caution">
    <text evidence="1">The sequence shown here is derived from an EMBL/GenBank/DDBJ whole genome shotgun (WGS) entry which is preliminary data.</text>
</comment>
<dbReference type="OrthoDB" id="4742171at2759"/>
<reference evidence="1 2" key="1">
    <citation type="submission" date="2019-01" db="EMBL/GenBank/DDBJ databases">
        <title>Intercellular communication is required for trap formation in the nematode-trapping fungus Duddingtonia flagrans.</title>
        <authorList>
            <person name="Youssar L."/>
            <person name="Wernet V."/>
            <person name="Hensel N."/>
            <person name="Hildebrandt H.-G."/>
            <person name="Fischer R."/>
        </authorList>
    </citation>
    <scope>NUCLEOTIDE SEQUENCE [LARGE SCALE GENOMIC DNA]</scope>
    <source>
        <strain evidence="1 2">CBS H-5679</strain>
    </source>
</reference>
<evidence type="ECO:0000313" key="1">
    <source>
        <dbReference type="EMBL" id="RVD80286.1"/>
    </source>
</evidence>
<dbReference type="GeneID" id="93590498"/>
<proteinExistence type="predicted"/>
<gene>
    <name evidence="1" type="ORF">DFL_008187</name>
</gene>
<dbReference type="VEuPathDB" id="FungiDB:DFL_008187"/>